<name>A0ABT4DXV2_9BACL</name>
<proteinExistence type="predicted"/>
<evidence type="ECO:0000313" key="2">
    <source>
        <dbReference type="Proteomes" id="UP001207626"/>
    </source>
</evidence>
<dbReference type="Proteomes" id="UP001207626">
    <property type="component" value="Unassembled WGS sequence"/>
</dbReference>
<evidence type="ECO:0000313" key="1">
    <source>
        <dbReference type="EMBL" id="MCY9522194.1"/>
    </source>
</evidence>
<accession>A0ABT4DXV2</accession>
<sequence length="183" mass="20688">MSPSKKMRILILVGMCLCIFLVVNFISKDRYGVITDNQIGNVVAEEKITLLAEERLNHRNKPIALLFYEKDNLIGAYDVTNKNGNIHYLKAITVEKRNEMPVQFIGAQGEFAYVMVSINDKDILKNAEKLTVTFGDNVSYSKEVSPQNGNYIIVHENPLKGKRMVQNLNIDVYNSSGQVIYGK</sequence>
<keyword evidence="2" id="KW-1185">Reference proteome</keyword>
<reference evidence="1 2" key="1">
    <citation type="submission" date="2022-05" db="EMBL/GenBank/DDBJ databases">
        <title>Genome Sequencing of Bee-Associated Microbes.</title>
        <authorList>
            <person name="Dunlap C."/>
        </authorList>
    </citation>
    <scope>NUCLEOTIDE SEQUENCE [LARGE SCALE GENOMIC DNA]</scope>
    <source>
        <strain evidence="1 2">NRRL NRS-1438</strain>
    </source>
</reference>
<dbReference type="EMBL" id="JAMDLW010000032">
    <property type="protein sequence ID" value="MCY9522194.1"/>
    <property type="molecule type" value="Genomic_DNA"/>
</dbReference>
<comment type="caution">
    <text evidence="1">The sequence shown here is derived from an EMBL/GenBank/DDBJ whole genome shotgun (WGS) entry which is preliminary data.</text>
</comment>
<gene>
    <name evidence="1" type="ORF">M5X09_21485</name>
</gene>
<organism evidence="1 2">
    <name type="scientific">Paenibacillus apiarius</name>
    <dbReference type="NCBI Taxonomy" id="46240"/>
    <lineage>
        <taxon>Bacteria</taxon>
        <taxon>Bacillati</taxon>
        <taxon>Bacillota</taxon>
        <taxon>Bacilli</taxon>
        <taxon>Bacillales</taxon>
        <taxon>Paenibacillaceae</taxon>
        <taxon>Paenibacillus</taxon>
    </lineage>
</organism>
<dbReference type="RefSeq" id="WP_087434587.1">
    <property type="nucleotide sequence ID" value="NZ_JAMDLV010000070.1"/>
</dbReference>
<protein>
    <submittedName>
        <fullName evidence="1">Uncharacterized protein</fullName>
    </submittedName>
</protein>